<dbReference type="AlphaFoldDB" id="A0A8J3G3U2"/>
<dbReference type="Proteomes" id="UP000642809">
    <property type="component" value="Unassembled WGS sequence"/>
</dbReference>
<evidence type="ECO:0000313" key="1">
    <source>
        <dbReference type="EMBL" id="GHB25367.1"/>
    </source>
</evidence>
<protein>
    <submittedName>
        <fullName evidence="1">Uncharacterized protein</fullName>
    </submittedName>
</protein>
<name>A0A8J3G3U2_9BACT</name>
<reference evidence="1" key="2">
    <citation type="submission" date="2020-09" db="EMBL/GenBank/DDBJ databases">
        <authorList>
            <person name="Sun Q."/>
            <person name="Kim S."/>
        </authorList>
    </citation>
    <scope>NUCLEOTIDE SEQUENCE</scope>
    <source>
        <strain evidence="1">KCTC 23224</strain>
    </source>
</reference>
<evidence type="ECO:0000313" key="2">
    <source>
        <dbReference type="Proteomes" id="UP000642809"/>
    </source>
</evidence>
<keyword evidence="2" id="KW-1185">Reference proteome</keyword>
<reference evidence="1" key="1">
    <citation type="journal article" date="2014" name="Int. J. Syst. Evol. Microbiol.">
        <title>Complete genome sequence of Corynebacterium casei LMG S-19264T (=DSM 44701T), isolated from a smear-ripened cheese.</title>
        <authorList>
            <consortium name="US DOE Joint Genome Institute (JGI-PGF)"/>
            <person name="Walter F."/>
            <person name="Albersmeier A."/>
            <person name="Kalinowski J."/>
            <person name="Ruckert C."/>
        </authorList>
    </citation>
    <scope>NUCLEOTIDE SEQUENCE</scope>
    <source>
        <strain evidence="1">KCTC 23224</strain>
    </source>
</reference>
<accession>A0A8J3G3U2</accession>
<gene>
    <name evidence="1" type="ORF">GCM10008106_02670</name>
</gene>
<organism evidence="1 2">
    <name type="scientific">Mongoliitalea lutea</name>
    <dbReference type="NCBI Taxonomy" id="849756"/>
    <lineage>
        <taxon>Bacteria</taxon>
        <taxon>Pseudomonadati</taxon>
        <taxon>Bacteroidota</taxon>
        <taxon>Cytophagia</taxon>
        <taxon>Cytophagales</taxon>
        <taxon>Cyclobacteriaceae</taxon>
        <taxon>Mongoliitalea</taxon>
    </lineage>
</organism>
<comment type="caution">
    <text evidence="1">The sequence shown here is derived from an EMBL/GenBank/DDBJ whole genome shotgun (WGS) entry which is preliminary data.</text>
</comment>
<dbReference type="EMBL" id="BMYF01000001">
    <property type="protein sequence ID" value="GHB25367.1"/>
    <property type="molecule type" value="Genomic_DNA"/>
</dbReference>
<proteinExistence type="predicted"/>
<sequence length="93" mass="11028">MLVDTSQKSKEGVAQNQLTQETSYQEYVVLFTSGLGNNGYNLTPDWSWGNEWANFLQRLDWMELSEEVAFKLLEQTPRQFGIREIIFPFHFFW</sequence>